<evidence type="ECO:0000313" key="2">
    <source>
        <dbReference type="Proteomes" id="UP000256257"/>
    </source>
</evidence>
<protein>
    <recommendedName>
        <fullName evidence="3">Membrane metalloprotease</fullName>
    </recommendedName>
</protein>
<sequence>MMRTIISLALVCLAVASCNRDNNEFSNGTSDYNHTRAVGASSNDLLSSNRYNSLRIEIQYMPGYAPNAQALEHLKNFLSTSLRKDNGITIIQREIPGASSSSLSADDIRQIENTNRTLFTNGSTIAINILYTNGQYSGNANTLGIAYRNTSVALFGKVIRDNSGGLGQTSRTKLEATILEHELGHLLGLVDLGSPMQTQHKDSANGNHCNDKNCLMYYASETTDILGFILTGNIPQLDSNCKADLKANGGK</sequence>
<keyword evidence="2" id="KW-1185">Reference proteome</keyword>
<dbReference type="InterPro" id="IPR024079">
    <property type="entry name" value="MetalloPept_cat_dom_sf"/>
</dbReference>
<dbReference type="Gene3D" id="3.40.390.10">
    <property type="entry name" value="Collagenase (Catalytic Domain)"/>
    <property type="match status" value="1"/>
</dbReference>
<dbReference type="AlphaFoldDB" id="A0A3D9AKL3"/>
<organism evidence="1 2">
    <name type="scientific">Chryseobacterium pennipullorum</name>
    <dbReference type="NCBI Taxonomy" id="2258963"/>
    <lineage>
        <taxon>Bacteria</taxon>
        <taxon>Pseudomonadati</taxon>
        <taxon>Bacteroidota</taxon>
        <taxon>Flavobacteriia</taxon>
        <taxon>Flavobacteriales</taxon>
        <taxon>Weeksellaceae</taxon>
        <taxon>Chryseobacterium group</taxon>
        <taxon>Chryseobacterium</taxon>
    </lineage>
</organism>
<comment type="caution">
    <text evidence="1">The sequence shown here is derived from an EMBL/GenBank/DDBJ whole genome shotgun (WGS) entry which is preliminary data.</text>
</comment>
<dbReference type="PROSITE" id="PS51257">
    <property type="entry name" value="PROKAR_LIPOPROTEIN"/>
    <property type="match status" value="1"/>
</dbReference>
<dbReference type="GO" id="GO:0008237">
    <property type="term" value="F:metallopeptidase activity"/>
    <property type="evidence" value="ECO:0007669"/>
    <property type="project" value="InterPro"/>
</dbReference>
<dbReference type="RefSeq" id="WP_115930256.1">
    <property type="nucleotide sequence ID" value="NZ_QNVV01000033.1"/>
</dbReference>
<dbReference type="SUPFAM" id="SSF55486">
    <property type="entry name" value="Metalloproteases ('zincins'), catalytic domain"/>
    <property type="match status" value="1"/>
</dbReference>
<name>A0A3D9AKL3_9FLAO</name>
<dbReference type="EMBL" id="QNVV01000033">
    <property type="protein sequence ID" value="REC41874.1"/>
    <property type="molecule type" value="Genomic_DNA"/>
</dbReference>
<proteinExistence type="predicted"/>
<accession>A0A3D9AKL3</accession>
<reference evidence="1 2" key="1">
    <citation type="submission" date="2018-06" db="EMBL/GenBank/DDBJ databases">
        <title>Novel Chryseobacterium species.</title>
        <authorList>
            <person name="Newman J."/>
            <person name="Hugo C."/>
            <person name="Oosthuizen L."/>
            <person name="Charimba G."/>
        </authorList>
    </citation>
    <scope>NUCLEOTIDE SEQUENCE [LARGE SCALE GENOMIC DNA]</scope>
    <source>
        <strain evidence="1 2">7_F195</strain>
    </source>
</reference>
<evidence type="ECO:0008006" key="3">
    <source>
        <dbReference type="Google" id="ProtNLM"/>
    </source>
</evidence>
<gene>
    <name evidence="1" type="ORF">DRF67_20985</name>
</gene>
<evidence type="ECO:0000313" key="1">
    <source>
        <dbReference type="EMBL" id="REC41874.1"/>
    </source>
</evidence>
<dbReference type="Proteomes" id="UP000256257">
    <property type="component" value="Unassembled WGS sequence"/>
</dbReference>
<dbReference type="OrthoDB" id="1121673at2"/>